<feature type="transmembrane region" description="Helical" evidence="1">
    <location>
        <begin position="256"/>
        <end position="278"/>
    </location>
</feature>
<feature type="transmembrane region" description="Helical" evidence="1">
    <location>
        <begin position="298"/>
        <end position="318"/>
    </location>
</feature>
<dbReference type="Proteomes" id="UP001210130">
    <property type="component" value="Chromosome"/>
</dbReference>
<keyword evidence="1" id="KW-1133">Transmembrane helix</keyword>
<evidence type="ECO:0000313" key="3">
    <source>
        <dbReference type="Proteomes" id="UP001210130"/>
    </source>
</evidence>
<feature type="transmembrane region" description="Helical" evidence="1">
    <location>
        <begin position="111"/>
        <end position="130"/>
    </location>
</feature>
<evidence type="ECO:0000256" key="1">
    <source>
        <dbReference type="SAM" id="Phobius"/>
    </source>
</evidence>
<feature type="transmembrane region" description="Helical" evidence="1">
    <location>
        <begin position="72"/>
        <end position="91"/>
    </location>
</feature>
<keyword evidence="1" id="KW-0812">Transmembrane</keyword>
<dbReference type="EMBL" id="CP112887">
    <property type="protein sequence ID" value="WBW63856.1"/>
    <property type="molecule type" value="Genomic_DNA"/>
</dbReference>
<feature type="transmembrane region" description="Helical" evidence="1">
    <location>
        <begin position="12"/>
        <end position="30"/>
    </location>
</feature>
<protein>
    <submittedName>
        <fullName evidence="2">EpsG family protein</fullName>
    </submittedName>
</protein>
<proteinExistence type="predicted"/>
<dbReference type="RefSeq" id="WP_271207643.1">
    <property type="nucleotide sequence ID" value="NZ_CP112887.1"/>
</dbReference>
<reference evidence="2 3" key="1">
    <citation type="journal article" date="2023" name="Microbiol. Resour. Announc.">
        <title>Complete Genome Sequence of the First Colistin-Resistant Raoultella electrica Strain.</title>
        <authorList>
            <person name="Aldeia C."/>
            <person name="Campos-Madueno E.I."/>
            <person name="Sendi P."/>
            <person name="Endimiani A."/>
        </authorList>
    </citation>
    <scope>NUCLEOTIDE SEQUENCE [LARGE SCALE GENOMIC DNA]</scope>
    <source>
        <strain evidence="2 3">S2-IND-01-C</strain>
    </source>
</reference>
<dbReference type="InterPro" id="IPR049458">
    <property type="entry name" value="EpsG-like"/>
</dbReference>
<evidence type="ECO:0000313" key="2">
    <source>
        <dbReference type="EMBL" id="WBW63856.1"/>
    </source>
</evidence>
<gene>
    <name evidence="2" type="ORF">OR613_08355</name>
</gene>
<feature type="transmembrane region" description="Helical" evidence="1">
    <location>
        <begin position="142"/>
        <end position="164"/>
    </location>
</feature>
<name>A0AAJ5QXU0_9ENTR</name>
<keyword evidence="3" id="KW-1185">Reference proteome</keyword>
<organism evidence="2 3">
    <name type="scientific">Klebsiella electrica</name>
    <dbReference type="NCBI Taxonomy" id="1259973"/>
    <lineage>
        <taxon>Bacteria</taxon>
        <taxon>Pseudomonadati</taxon>
        <taxon>Pseudomonadota</taxon>
        <taxon>Gammaproteobacteria</taxon>
        <taxon>Enterobacterales</taxon>
        <taxon>Enterobacteriaceae</taxon>
        <taxon>Klebsiella/Raoultella group</taxon>
        <taxon>Klebsiella</taxon>
    </lineage>
</organism>
<dbReference type="AlphaFoldDB" id="A0AAJ5QXU0"/>
<feature type="transmembrane region" description="Helical" evidence="1">
    <location>
        <begin position="176"/>
        <end position="204"/>
    </location>
</feature>
<accession>A0AAJ5QXU0</accession>
<keyword evidence="1" id="KW-0472">Membrane</keyword>
<feature type="transmembrane region" description="Helical" evidence="1">
    <location>
        <begin position="224"/>
        <end position="244"/>
    </location>
</feature>
<dbReference type="Pfam" id="PF14897">
    <property type="entry name" value="EpsG"/>
    <property type="match status" value="1"/>
</dbReference>
<sequence length="364" mass="42907">MLFICSFFNKKILFYISFFISLLYFCFTFGRGFDWINYYDIYSSINPNVFELPFEPGYYIIMRVFHYFGSPFSVMMAFTTLVMFSFIFIYCRRMQNPTLSFFTLISFMGHYLFSEQVRQGLAICIILYGFPFFERKQYVKAFLIILIAMLFHVSAIFCLLFFFIIKKNESFANIKFSIYCLLFLMLSYYIWSNPAIVKFIPLFYSKMIDYSTSYTEGFISVGKILSSKVAFLYIVMLVLSILILKKTKNSDVNRAIKALIFMTLTKITIFFGRFQYYVVPLLISGLDDYFSRNTGRKISFYKVIYVTSLFVISLVPLWTPSTYTSINDPIYIGSSVKEVEGKVGNRCMILNKYDKDNNAIWRCR</sequence>